<accession>A0AAN0SR36</accession>
<evidence type="ECO:0000313" key="1">
    <source>
        <dbReference type="EMBL" id="AJI08716.1"/>
    </source>
</evidence>
<sequence>MINNKWRILDAYDYKIMTNRLIENNRMINYNRLINYKIIFLMLIESKPFGFEGRKVAS</sequence>
<dbReference type="EMBL" id="CP009639">
    <property type="protein sequence ID" value="AJI08716.1"/>
    <property type="molecule type" value="Genomic_DNA"/>
</dbReference>
<geneLocation type="plasmid" evidence="1 2">
    <name>pBFI_1</name>
</geneLocation>
<dbReference type="Proteomes" id="UP000031861">
    <property type="component" value="Plasmid pBFI_1"/>
</dbReference>
<reference evidence="1 2" key="1">
    <citation type="journal article" date="2015" name="Genome Announc.">
        <title>Complete genome sequences for 35 biothreat assay-relevant bacillus species.</title>
        <authorList>
            <person name="Johnson S.L."/>
            <person name="Daligault H.E."/>
            <person name="Davenport K.W."/>
            <person name="Jaissle J."/>
            <person name="Frey K.G."/>
            <person name="Ladner J.T."/>
            <person name="Broomall S.M."/>
            <person name="Bishop-Lilly K.A."/>
            <person name="Bruce D.C."/>
            <person name="Gibbons H.S."/>
            <person name="Coyne S.R."/>
            <person name="Lo C.C."/>
            <person name="Meincke L."/>
            <person name="Munk A.C."/>
            <person name="Koroleva G.I."/>
            <person name="Rosenzweig C.N."/>
            <person name="Palacios G.F."/>
            <person name="Redden C.L."/>
            <person name="Minogue T.D."/>
            <person name="Chain P.S."/>
        </authorList>
    </citation>
    <scope>NUCLEOTIDE SEQUENCE [LARGE SCALE GENOMIC DNA]</scope>
    <source>
        <strain evidence="1 2">03BB108</strain>
    </source>
</reference>
<gene>
    <name evidence="1" type="ORF">AK40_5650</name>
</gene>
<evidence type="ECO:0000313" key="2">
    <source>
        <dbReference type="Proteomes" id="UP000031861"/>
    </source>
</evidence>
<keyword evidence="1" id="KW-0614">Plasmid</keyword>
<proteinExistence type="predicted"/>
<protein>
    <submittedName>
        <fullName evidence="1">Uncharacterized protein</fullName>
    </submittedName>
</protein>
<name>A0AAN0SR36_BACCE</name>
<dbReference type="AlphaFoldDB" id="A0AAN0SR36"/>
<organism evidence="1 2">
    <name type="scientific">Bacillus cereus 03BB108</name>
    <dbReference type="NCBI Taxonomy" id="451709"/>
    <lineage>
        <taxon>Bacteria</taxon>
        <taxon>Bacillati</taxon>
        <taxon>Bacillota</taxon>
        <taxon>Bacilli</taxon>
        <taxon>Bacillales</taxon>
        <taxon>Bacillaceae</taxon>
        <taxon>Bacillus</taxon>
        <taxon>Bacillus cereus group</taxon>
    </lineage>
</organism>